<dbReference type="NCBIfam" id="TIGR01720">
    <property type="entry name" value="NRPS-para261"/>
    <property type="match status" value="1"/>
</dbReference>
<dbReference type="InterPro" id="IPR010071">
    <property type="entry name" value="AA_adenyl_dom"/>
</dbReference>
<dbReference type="RefSeq" id="WP_088273094.1">
    <property type="nucleotide sequence ID" value="NZ_CP021920.1"/>
</dbReference>
<dbReference type="Gene3D" id="3.40.50.980">
    <property type="match status" value="6"/>
</dbReference>
<dbReference type="Pfam" id="PF00501">
    <property type="entry name" value="AMP-binding"/>
    <property type="match status" value="3"/>
</dbReference>
<dbReference type="CDD" id="cd19531">
    <property type="entry name" value="LCL_NRPS-like"/>
    <property type="match status" value="2"/>
</dbReference>
<dbReference type="InterPro" id="IPR010060">
    <property type="entry name" value="NRPS_synth"/>
</dbReference>
<dbReference type="InterPro" id="IPR020806">
    <property type="entry name" value="PKS_PP-bd"/>
</dbReference>
<evidence type="ECO:0000313" key="9">
    <source>
        <dbReference type="Proteomes" id="UP000196877"/>
    </source>
</evidence>
<reference evidence="8 9" key="1">
    <citation type="submission" date="2017-06" db="EMBL/GenBank/DDBJ databases">
        <title>Genome sequence of Bacillus sonorensis strain SRCM101395.</title>
        <authorList>
            <person name="Cho S.H."/>
        </authorList>
    </citation>
    <scope>NUCLEOTIDE SEQUENCE [LARGE SCALE GENOMIC DNA]</scope>
    <source>
        <strain evidence="8 9">SRCM101395</strain>
    </source>
</reference>
<accession>A0ABN5AK80</accession>
<dbReference type="InterPro" id="IPR006162">
    <property type="entry name" value="Ppantetheine_attach_site"/>
</dbReference>
<dbReference type="Gene3D" id="3.30.559.10">
    <property type="entry name" value="Chloramphenicol acetyltransferase-like domain"/>
    <property type="match status" value="4"/>
</dbReference>
<dbReference type="PROSITE" id="PS00012">
    <property type="entry name" value="PHOSPHOPANTETHEINE"/>
    <property type="match status" value="3"/>
</dbReference>
<dbReference type="Proteomes" id="UP000196877">
    <property type="component" value="Chromosome"/>
</dbReference>
<name>A0ABN5AK80_9BACI</name>
<evidence type="ECO:0000256" key="4">
    <source>
        <dbReference type="ARBA" id="ARBA00022553"/>
    </source>
</evidence>
<comment type="cofactor">
    <cofactor evidence="1">
        <name>pantetheine 4'-phosphate</name>
        <dbReference type="ChEBI" id="CHEBI:47942"/>
    </cofactor>
</comment>
<dbReference type="CDD" id="cd19534">
    <property type="entry name" value="E_NRPS"/>
    <property type="match status" value="1"/>
</dbReference>
<evidence type="ECO:0000259" key="7">
    <source>
        <dbReference type="PROSITE" id="PS50075"/>
    </source>
</evidence>
<feature type="domain" description="Carrier" evidence="7">
    <location>
        <begin position="963"/>
        <end position="1038"/>
    </location>
</feature>
<dbReference type="EMBL" id="CP021920">
    <property type="protein sequence ID" value="ASB91118.1"/>
    <property type="molecule type" value="Genomic_DNA"/>
</dbReference>
<dbReference type="SUPFAM" id="SSF52777">
    <property type="entry name" value="CoA-dependent acyltransferases"/>
    <property type="match status" value="8"/>
</dbReference>
<comment type="similarity">
    <text evidence="2">Belongs to the ATP-dependent AMP-binding enzyme family.</text>
</comment>
<dbReference type="Pfam" id="PF13193">
    <property type="entry name" value="AMP-binding_C"/>
    <property type="match status" value="3"/>
</dbReference>
<dbReference type="PROSITE" id="PS50075">
    <property type="entry name" value="CARRIER"/>
    <property type="match status" value="3"/>
</dbReference>
<dbReference type="NCBIfam" id="TIGR01733">
    <property type="entry name" value="AA-adenyl-dom"/>
    <property type="match status" value="3"/>
</dbReference>
<evidence type="ECO:0000256" key="2">
    <source>
        <dbReference type="ARBA" id="ARBA00006432"/>
    </source>
</evidence>
<evidence type="ECO:0000256" key="5">
    <source>
        <dbReference type="ARBA" id="ARBA00022737"/>
    </source>
</evidence>
<dbReference type="SUPFAM" id="SSF47336">
    <property type="entry name" value="ACP-like"/>
    <property type="match status" value="3"/>
</dbReference>
<dbReference type="InterPro" id="IPR001242">
    <property type="entry name" value="Condensation_dom"/>
</dbReference>
<evidence type="ECO:0000256" key="1">
    <source>
        <dbReference type="ARBA" id="ARBA00001957"/>
    </source>
</evidence>
<dbReference type="PROSITE" id="PS00455">
    <property type="entry name" value="AMP_BINDING"/>
    <property type="match status" value="2"/>
</dbReference>
<dbReference type="SMART" id="SM00823">
    <property type="entry name" value="PKS_PP"/>
    <property type="match status" value="3"/>
</dbReference>
<keyword evidence="4" id="KW-0597">Phosphoprotein</keyword>
<feature type="domain" description="Carrier" evidence="7">
    <location>
        <begin position="3037"/>
        <end position="3111"/>
    </location>
</feature>
<sequence>MGKQKIQKVYPLTPMQEGMLYHAMLDPESSSYFTQLELFIEGDFDLEIFERSVNQLVRSYDILRTVFVHQQLQKPRQVVLAEREAKVHVEDISAWDELRQKMRISQYKRDVQAAGFNLAKDMLFKVAVFRLAHQKYHLIWSNHHIVMDGWSMGILMKRLFQNYEAYRSNRPVPLDQGRPYADYIKWLGRQDKDEAAAYWEKRLADLEKPSVIPGRKASAEGEPYENKEFALVWDQEMVDAVQRAANRYHVTAPNLFQAIWATVLSKYNAADDVVFGTVVSGRPSDINGIEHMAGLFINTIPVRLKIGDQISFAELFKQAQQHAIEAEQYDYLPLYEIQKSSALDGRLISHLVAFENYPLDKELESGAMTERLGFSIKAAGAFEQTNYDFNLIVYPGTEWTIKLKYNSAVYDAAFIEKAAEHLTRIARIAVSNPESPATRTGLLSTREQQALLAFNDTKTVYPREKTIPELFEEQAERTPEKTAVVYGGSSITYRRLNEKANQLARTLKKKGLAHGGAAAIMMERSLESAVSMLAVLKAGGAYVPIDPDYPEERIRFLLKDSGSEIVIIKQGAKRSLEGVEVVAFDAESLEHEDSANLKHTLKPDDLAYCIYTSGSTGRPKGVMVEHRNIVRLVKNAGYIPLHKEVNMAQTGAVSFDASTFEVFGALLNGATLYPVPKETLLDGRKFESFLKKNGITTMWLTSPLFNQLAHQDPSMFQSIKDVIIGGDALVPAIVNKVRRACPGLSLWNGYGPTENTTFSTCFLIDKEYEHAIPIGKPIGNSTAYILDSQDQLLPIGVPGELCVGGDGVARGYLNQPELTAEKFISSPLAEGERIYRTGDLARWLPDGTIEFLGRIDHQVKVRGFRVELGEIESRIAQLDGMIEAAAIIRENSAGENEICAYYTSARERTASELRTELSKVLPEYMIPSHFIQLEAMPLTANGKVDKRKLPVPAAEETHAAYKAPENETEEILAAIWEEVLGIKRPGIDDNFFSVGGHSLKAMMLTAKIQEQLQKDVPIKVLFEKPTIRGLAEFLQGESREDVQPIEPAPSKPYYPVSSAQRRMYILNQLEEASTSYNVPAVLHLEGELDKNRLETAFQALICRHETLRTSFELIDGEIVQHIHEDVPFALTVSQAEEAEAEAKISGFIRPFQLDQAPLVRAELVQLEEKRHLLLIDMHHIITDGSSTGIFIRDLAQLYQGAGLAAPRLHYKDFAVWQNDREQKGALKEQEQYWLDVFKGELPVLDLPYDFPRPAKRSFEGERVVFGIDKKLAGEIQKLLSASDTTLYMFLLAAFNIFVSKYAAQDDIIVGSPVAGRTHSDLNDIPGMFVNTLALRNRPEGQKTFRQFLQEVKETSLQAFSKQSYPLEELIEKLPLARDTSRNPLFSVFFNMQNMDVPSLRLGDLQISSYSVRHRTAKFDLSLEAVEHDGEIGLSFDYAAAVFKEETVRRWSGHLLNVIKTICRHPDVKLADIDMLSESERQLLLAETEYRRTVQQKDVPFHELFEEQAEKTPDRAAVVYGHTKLTYRELDQKANQLAYVLRRKGVGKDDIIGIMFDRSADVIVSILGVMKAGGAYLPIDPEMPAARIQYMLEDSGARWLVAESARQAFLSDIYKGTVIDIEKDIDPNISTARPDSINDGESLAYIIYTSGTTGQPKGVQLEHRNLVNYVSWFRDETRLTASDKTMLLSSYAFDLGYTSLFPILLAGGELHLVPKETYTEPARLCTYIYEQGITYIKLTPSLFHTIVQPQSSAFTKELERLRLIVLGGEKINPDDVERFHSRYPDARFINHYGPTETTIGTIAKQIVAEEMAEFIKRPTIGRPIPGAGALVLDASRRLVPVGAPGELYITGKGLARGYVNKRELTAERFIENPYAPGALMYQTGDLVRRLPNGEFEFVGRTDDQVKIRGYRVELKEIEDALKEHGDVERAVVLAFTAASGMEELCAYIQSKSKAASSVLREHLSERLPSYMVPSYFITVDEIPLTANGKLDRNALPQPGAVNEKSDSYQAPSTELEKTLCFMWEDVLGIRPIGVEDNFFDLGGHSLKGMMLIADIQSALKKKVPLKALFDCPTVSRLARYIESSEKQSIESEMQPAEKSDWYPVSSAQKRMYVLHQIEKNGTGYNMPSAFMMEGDLHVDRLKRALQTLVDRHEALRTSFADIDGSPVQKIHENADIELKVTAIREDEAEKEISRFIRPFNLGSAPLIRAELLSFSKQRHLLLIDTHHIIADGVSRSLFIKEIAMLYRGEALPEPRLHYKDYAVWQRGLTQQENIRRQEEFWLNQFKETIPELDLPLDFPRSPVQSFTGDQIRFATSKNTALKIRGLTAKTQTTLNIVMLAVFNIFLSRLTGQKEIVIGTVTAGRTKAELKNMPGMFVNTLALKNHVSHKATFSEFLESVKNTSLAALDQQDYPFEELIAKLDLPRDMSRNPLFNVMLTVEDPDKETLDLDDVTIRPYDITHAAAKFDLTLGAFEKEDEIGLQFEYATDLFKKETIQRWSRYLLNLLEAVAQNPNVPLSDLSLLNEAEKRRIVEVWNETELEVPADKTIHELFEAQVNRTPDHGAAVYNGRRWTYRELNARANRLARLLIEKGARPEQRIGIMLKPSLDMASGVLAVLKAGAAYVPIDPGYPEQRIKYVLEDSGAELLLTQTGVAVPDGFCGEAILLDSVLSGDISPEDDVNPQSGAEPHNLAYLIYTSGTTGQPKGVMVEHQSLVNLCYWHNDAFNVTEHDKSAKYAGFGFDASVWEMFPYWIAGAELHIIDEAIRKDIVRLNRYFEEHGITITFLPTQLCEQFMELDNRSLRVLLTGGDRLKRVEKRGYTLVNNYGPTENTVVATSGAIDPDEGMLSIGKPIANTRVYVLGEHNQVQPAGVTGELCIAGRGLARGYLNKPEETEKRFTEDPFAPGERMYRTGDAVRWLPDGRIEYIGRIDQQVNIRGFRIELSEIEVQLAKLPGVQEAVVTDIEDASGNKALCGYVTSAERLDTESLAGQLAKKLPDYMVPAYWVQLDELPMTANGKVDKRALPQPDLKAQTAEYKAPRTDIEQLLADIWQEVLGIGRIGISDNFFALGGDSIKGIQMASRLQQHGWKLEMKDLFQHPTIEHISSYIEWTDGQPIDQGPVEGEVELTPIQRWFFERRFTNEHHWNQSVMLHAPSGFDPDLVEQTLEQLTRHHDALRMVYRRENGRVIQYNRGVNEKAFAFRIVNLQYVADIETEIAAQAERLQASLDIGAGPLIKAEQYRTAEGDHLLIVIHHLVIDGVSWRILLEDFASGYQQAGQQKEIVFPDKTNSFKDWARELESYAQSEPFLKTCTYWRELEKELVPELPKDRAVAERKIKDSAAVSFELSEAETRLLLTDVHKPYGTDINDILLSALSLMIREWTNDPEVCINMEGHGREEIMPHMNISRTVGWFTAQYPVVLKGAETGGLPETIKTVKESLRQIPDKGIGYGILRYLTNRQTAAIDFSIKPEISFNYLGQIDSDIQTECFGLSPYDMGRQVSVESEALYALSFSGIISKEKLIMSCSFNTREFDRQTVQERIERFKHYLLVLIDHCTAKEEREFTPSDFSAGDLEMEEMGDLFDVLEENLK</sequence>
<keyword evidence="9" id="KW-1185">Reference proteome</keyword>
<dbReference type="CDD" id="cd19543">
    <property type="entry name" value="DCL_NRPS"/>
    <property type="match status" value="1"/>
</dbReference>
<dbReference type="PANTHER" id="PTHR45527">
    <property type="entry name" value="NONRIBOSOMAL PEPTIDE SYNTHETASE"/>
    <property type="match status" value="1"/>
</dbReference>
<organism evidence="8 9">
    <name type="scientific">Bacillus sonorensis</name>
    <dbReference type="NCBI Taxonomy" id="119858"/>
    <lineage>
        <taxon>Bacteria</taxon>
        <taxon>Bacillati</taxon>
        <taxon>Bacillota</taxon>
        <taxon>Bacilli</taxon>
        <taxon>Bacillales</taxon>
        <taxon>Bacillaceae</taxon>
        <taxon>Bacillus</taxon>
    </lineage>
</organism>
<evidence type="ECO:0000256" key="6">
    <source>
        <dbReference type="ARBA" id="ARBA00023194"/>
    </source>
</evidence>
<gene>
    <name evidence="8" type="ORF">S101395_04630</name>
</gene>
<keyword evidence="5" id="KW-0677">Repeat</keyword>
<dbReference type="Gene3D" id="2.30.38.10">
    <property type="entry name" value="Luciferase, Domain 3"/>
    <property type="match status" value="3"/>
</dbReference>
<dbReference type="Gene3D" id="1.10.1200.10">
    <property type="entry name" value="ACP-like"/>
    <property type="match status" value="3"/>
</dbReference>
<dbReference type="CDD" id="cd05930">
    <property type="entry name" value="A_NRPS"/>
    <property type="match status" value="1"/>
</dbReference>
<evidence type="ECO:0000313" key="8">
    <source>
        <dbReference type="EMBL" id="ASB91118.1"/>
    </source>
</evidence>
<dbReference type="CDD" id="cd12117">
    <property type="entry name" value="A_NRPS_Srf_like"/>
    <property type="match status" value="1"/>
</dbReference>
<protein>
    <submittedName>
        <fullName evidence="8">Bacitracin synthase</fullName>
    </submittedName>
</protein>
<keyword evidence="6" id="KW-0045">Antibiotic biosynthesis</keyword>
<evidence type="ECO:0000256" key="3">
    <source>
        <dbReference type="ARBA" id="ARBA00022450"/>
    </source>
</evidence>
<dbReference type="InterPro" id="IPR020845">
    <property type="entry name" value="AMP-binding_CS"/>
</dbReference>
<dbReference type="InterPro" id="IPR023213">
    <property type="entry name" value="CAT-like_dom_sf"/>
</dbReference>
<dbReference type="Pfam" id="PF00668">
    <property type="entry name" value="Condensation"/>
    <property type="match status" value="4"/>
</dbReference>
<dbReference type="InterPro" id="IPR009081">
    <property type="entry name" value="PP-bd_ACP"/>
</dbReference>
<dbReference type="SUPFAM" id="SSF56801">
    <property type="entry name" value="Acetyl-CoA synthetase-like"/>
    <property type="match status" value="3"/>
</dbReference>
<dbReference type="InterPro" id="IPR045851">
    <property type="entry name" value="AMP-bd_C_sf"/>
</dbReference>
<dbReference type="Gene3D" id="3.30.559.30">
    <property type="entry name" value="Nonribosomal peptide synthetase, condensation domain"/>
    <property type="match status" value="4"/>
</dbReference>
<feature type="domain" description="Carrier" evidence="7">
    <location>
        <begin position="2009"/>
        <end position="2084"/>
    </location>
</feature>
<dbReference type="NCBIfam" id="NF003417">
    <property type="entry name" value="PRK04813.1"/>
    <property type="match status" value="3"/>
</dbReference>
<dbReference type="InterPro" id="IPR025110">
    <property type="entry name" value="AMP-bd_C"/>
</dbReference>
<proteinExistence type="inferred from homology"/>
<dbReference type="Gene3D" id="3.30.300.30">
    <property type="match status" value="3"/>
</dbReference>
<dbReference type="PANTHER" id="PTHR45527:SF1">
    <property type="entry name" value="FATTY ACID SYNTHASE"/>
    <property type="match status" value="1"/>
</dbReference>
<dbReference type="InterPro" id="IPR000873">
    <property type="entry name" value="AMP-dep_synth/lig_dom"/>
</dbReference>
<dbReference type="InterPro" id="IPR036736">
    <property type="entry name" value="ACP-like_sf"/>
</dbReference>
<keyword evidence="3" id="KW-0596">Phosphopantetheine</keyword>
<dbReference type="Pfam" id="PF00550">
    <property type="entry name" value="PP-binding"/>
    <property type="match status" value="3"/>
</dbReference>